<reference evidence="1" key="1">
    <citation type="submission" date="2021-01" db="EMBL/GenBank/DDBJ databases">
        <title>Modified the classification status of verrucomicrobia.</title>
        <authorList>
            <person name="Feng X."/>
        </authorList>
    </citation>
    <scope>NUCLEOTIDE SEQUENCE</scope>
    <source>
        <strain evidence="1">KCTC 22041</strain>
    </source>
</reference>
<organism evidence="1 2">
    <name type="scientific">Luteolibacter pohnpeiensis</name>
    <dbReference type="NCBI Taxonomy" id="454153"/>
    <lineage>
        <taxon>Bacteria</taxon>
        <taxon>Pseudomonadati</taxon>
        <taxon>Verrucomicrobiota</taxon>
        <taxon>Verrucomicrobiia</taxon>
        <taxon>Verrucomicrobiales</taxon>
        <taxon>Verrucomicrobiaceae</taxon>
        <taxon>Luteolibacter</taxon>
    </lineage>
</organism>
<proteinExistence type="predicted"/>
<dbReference type="AlphaFoldDB" id="A0A934S5K6"/>
<dbReference type="Proteomes" id="UP000603141">
    <property type="component" value="Unassembled WGS sequence"/>
</dbReference>
<keyword evidence="2" id="KW-1185">Reference proteome</keyword>
<evidence type="ECO:0000313" key="1">
    <source>
        <dbReference type="EMBL" id="MBK1882662.1"/>
    </source>
</evidence>
<dbReference type="EMBL" id="JAENIJ010000012">
    <property type="protein sequence ID" value="MBK1882662.1"/>
    <property type="molecule type" value="Genomic_DNA"/>
</dbReference>
<gene>
    <name evidence="1" type="ORF">JIN85_09555</name>
</gene>
<name>A0A934S5K6_9BACT</name>
<comment type="caution">
    <text evidence="1">The sequence shown here is derived from an EMBL/GenBank/DDBJ whole genome shotgun (WGS) entry which is preliminary data.</text>
</comment>
<protein>
    <submittedName>
        <fullName evidence="1">Uncharacterized protein</fullName>
    </submittedName>
</protein>
<accession>A0A934S5K6</accession>
<dbReference type="RefSeq" id="WP_200270005.1">
    <property type="nucleotide sequence ID" value="NZ_JAENIJ010000012.1"/>
</dbReference>
<sequence length="137" mass="14949">MKIAAWIGAGVVIILLAFFTGARNSQISAVEARNKIVALGNEPGITLIDTKQFEGDAILGSRIEKKLRDLLHVNKRETPLVIEDYHFRGPSGAFTVQLLDKTGEPAEISVYGIPTESTATGRLLRKTFPMVDFVAKP</sequence>
<evidence type="ECO:0000313" key="2">
    <source>
        <dbReference type="Proteomes" id="UP000603141"/>
    </source>
</evidence>